<organism evidence="3 4">
    <name type="scientific">Amycolatopsis xylanica</name>
    <dbReference type="NCBI Taxonomy" id="589385"/>
    <lineage>
        <taxon>Bacteria</taxon>
        <taxon>Bacillati</taxon>
        <taxon>Actinomycetota</taxon>
        <taxon>Actinomycetes</taxon>
        <taxon>Pseudonocardiales</taxon>
        <taxon>Pseudonocardiaceae</taxon>
        <taxon>Amycolatopsis</taxon>
    </lineage>
</organism>
<evidence type="ECO:0000259" key="2">
    <source>
        <dbReference type="Pfam" id="PF13354"/>
    </source>
</evidence>
<sequence>MLLSGLCVGAIVAMFAFIYSTRGPVQASVSMPLETSVTGVAPSEPTEEPAPEPEPSPTPSPTPSSKATTSSTKLSGQVPGGQVGAMVYDRAENKALLAEHADTVFTTASLVKLLIAFDALDKGTSSNATVTQMLSRSDDNIASSLWVANGGQSIVTRWAARMGLARTKPPTDPGHWGSTRTTASDMVKVYRYLMEKASDGIRSVVVTALRKATKAGADGFDQYFGIPNGIDKPWAVKQGWSCCDPTRNLHTTGLVGEEDRYIVVILTSRPSSVSWAAGSRQVTAAAQAVEELLN</sequence>
<dbReference type="InterPro" id="IPR045155">
    <property type="entry name" value="Beta-lactam_cat"/>
</dbReference>
<name>A0A1H2ZN80_9PSEU</name>
<dbReference type="GO" id="GO:0030655">
    <property type="term" value="P:beta-lactam antibiotic catabolic process"/>
    <property type="evidence" value="ECO:0007669"/>
    <property type="project" value="InterPro"/>
</dbReference>
<feature type="compositionally biased region" description="Pro residues" evidence="1">
    <location>
        <begin position="52"/>
        <end position="62"/>
    </location>
</feature>
<dbReference type="AlphaFoldDB" id="A0A1H2ZN80"/>
<dbReference type="PANTHER" id="PTHR35333">
    <property type="entry name" value="BETA-LACTAMASE"/>
    <property type="match status" value="1"/>
</dbReference>
<evidence type="ECO:0000256" key="1">
    <source>
        <dbReference type="SAM" id="MobiDB-lite"/>
    </source>
</evidence>
<feature type="domain" description="Beta-lactamase class A catalytic" evidence="2">
    <location>
        <begin position="129"/>
        <end position="267"/>
    </location>
</feature>
<dbReference type="Proteomes" id="UP000199515">
    <property type="component" value="Unassembled WGS sequence"/>
</dbReference>
<dbReference type="Pfam" id="PF13354">
    <property type="entry name" value="Beta-lactamase2"/>
    <property type="match status" value="1"/>
</dbReference>
<proteinExistence type="predicted"/>
<reference evidence="3 4" key="1">
    <citation type="submission" date="2016-10" db="EMBL/GenBank/DDBJ databases">
        <authorList>
            <person name="de Groot N.N."/>
        </authorList>
    </citation>
    <scope>NUCLEOTIDE SEQUENCE [LARGE SCALE GENOMIC DNA]</scope>
    <source>
        <strain evidence="3 4">CPCC 202699</strain>
    </source>
</reference>
<dbReference type="Gene3D" id="3.40.710.10">
    <property type="entry name" value="DD-peptidase/beta-lactamase superfamily"/>
    <property type="match status" value="1"/>
</dbReference>
<dbReference type="STRING" id="589385.SAMN05421504_102598"/>
<feature type="region of interest" description="Disordered" evidence="1">
    <location>
        <begin position="36"/>
        <end position="81"/>
    </location>
</feature>
<dbReference type="PANTHER" id="PTHR35333:SF3">
    <property type="entry name" value="BETA-LACTAMASE-TYPE TRANSPEPTIDASE FOLD CONTAINING PROTEIN"/>
    <property type="match status" value="1"/>
</dbReference>
<feature type="compositionally biased region" description="Low complexity" evidence="1">
    <location>
        <begin position="63"/>
        <end position="73"/>
    </location>
</feature>
<gene>
    <name evidence="3" type="ORF">SAMN05421504_102598</name>
</gene>
<protein>
    <recommendedName>
        <fullName evidence="2">Beta-lactamase class A catalytic domain-containing protein</fullName>
    </recommendedName>
</protein>
<accession>A0A1H2ZN80</accession>
<dbReference type="SUPFAM" id="SSF56601">
    <property type="entry name" value="beta-lactamase/transpeptidase-like"/>
    <property type="match status" value="1"/>
</dbReference>
<dbReference type="GO" id="GO:0046677">
    <property type="term" value="P:response to antibiotic"/>
    <property type="evidence" value="ECO:0007669"/>
    <property type="project" value="InterPro"/>
</dbReference>
<evidence type="ECO:0000313" key="4">
    <source>
        <dbReference type="Proteomes" id="UP000199515"/>
    </source>
</evidence>
<dbReference type="GO" id="GO:0008800">
    <property type="term" value="F:beta-lactamase activity"/>
    <property type="evidence" value="ECO:0007669"/>
    <property type="project" value="InterPro"/>
</dbReference>
<dbReference type="EMBL" id="FNON01000002">
    <property type="protein sequence ID" value="SDX18843.1"/>
    <property type="molecule type" value="Genomic_DNA"/>
</dbReference>
<dbReference type="InterPro" id="IPR000871">
    <property type="entry name" value="Beta-lactam_class-A"/>
</dbReference>
<keyword evidence="4" id="KW-1185">Reference proteome</keyword>
<dbReference type="InterPro" id="IPR012338">
    <property type="entry name" value="Beta-lactam/transpept-like"/>
</dbReference>
<evidence type="ECO:0000313" key="3">
    <source>
        <dbReference type="EMBL" id="SDX18843.1"/>
    </source>
</evidence>